<dbReference type="Pfam" id="PF00010">
    <property type="entry name" value="HLH"/>
    <property type="match status" value="1"/>
</dbReference>
<dbReference type="GO" id="GO:0005634">
    <property type="term" value="C:nucleus"/>
    <property type="evidence" value="ECO:0007669"/>
    <property type="project" value="UniProtKB-SubCell"/>
</dbReference>
<dbReference type="SUPFAM" id="SSF47459">
    <property type="entry name" value="HLH, helix-loop-helix DNA-binding domain"/>
    <property type="match status" value="1"/>
</dbReference>
<evidence type="ECO:0000256" key="4">
    <source>
        <dbReference type="ARBA" id="ARBA00023163"/>
    </source>
</evidence>
<dbReference type="Gene3D" id="4.10.280.10">
    <property type="entry name" value="Helix-loop-helix DNA-binding domain"/>
    <property type="match status" value="1"/>
</dbReference>
<dbReference type="EMBL" id="QPKB01000001">
    <property type="protein sequence ID" value="RWR72192.1"/>
    <property type="molecule type" value="Genomic_DNA"/>
</dbReference>
<evidence type="ECO:0000313" key="9">
    <source>
        <dbReference type="Proteomes" id="UP000283530"/>
    </source>
</evidence>
<feature type="domain" description="BHLH" evidence="7">
    <location>
        <begin position="476"/>
        <end position="525"/>
    </location>
</feature>
<comment type="subcellular location">
    <subcellularLocation>
        <location evidence="1">Nucleus</location>
    </subcellularLocation>
</comment>
<dbReference type="InterPro" id="IPR036638">
    <property type="entry name" value="HLH_DNA-bd_sf"/>
</dbReference>
<accession>A0A3S4N375</accession>
<dbReference type="OrthoDB" id="690068at2759"/>
<gene>
    <name evidence="8" type="ORF">CKAN_00040200</name>
</gene>
<dbReference type="InterPro" id="IPR011598">
    <property type="entry name" value="bHLH_dom"/>
</dbReference>
<protein>
    <submittedName>
        <fullName evidence="8">Transcription factor GLABRA 3-like protein</fullName>
    </submittedName>
</protein>
<dbReference type="GO" id="GO:0046983">
    <property type="term" value="F:protein dimerization activity"/>
    <property type="evidence" value="ECO:0007669"/>
    <property type="project" value="InterPro"/>
</dbReference>
<evidence type="ECO:0000259" key="7">
    <source>
        <dbReference type="PROSITE" id="PS50888"/>
    </source>
</evidence>
<keyword evidence="2" id="KW-0805">Transcription regulation</keyword>
<evidence type="ECO:0000256" key="5">
    <source>
        <dbReference type="ARBA" id="ARBA00023242"/>
    </source>
</evidence>
<dbReference type="SMART" id="SM00353">
    <property type="entry name" value="HLH"/>
    <property type="match status" value="1"/>
</dbReference>
<evidence type="ECO:0000256" key="6">
    <source>
        <dbReference type="SAM" id="MobiDB-lite"/>
    </source>
</evidence>
<dbReference type="PANTHER" id="PTHR46266">
    <property type="entry name" value="TRANSCRIPTION FACTOR TT8"/>
    <property type="match status" value="1"/>
</dbReference>
<keyword evidence="4" id="KW-0804">Transcription</keyword>
<evidence type="ECO:0000313" key="8">
    <source>
        <dbReference type="EMBL" id="RWR72192.1"/>
    </source>
</evidence>
<dbReference type="PROSITE" id="PS50888">
    <property type="entry name" value="BHLH"/>
    <property type="match status" value="1"/>
</dbReference>
<comment type="caution">
    <text evidence="8">The sequence shown here is derived from an EMBL/GenBank/DDBJ whole genome shotgun (WGS) entry which is preliminary data.</text>
</comment>
<reference evidence="8 9" key="1">
    <citation type="journal article" date="2019" name="Nat. Plants">
        <title>Stout camphor tree genome fills gaps in understanding of flowering plant genome evolution.</title>
        <authorList>
            <person name="Chaw S.M."/>
            <person name="Liu Y.C."/>
            <person name="Wu Y.W."/>
            <person name="Wang H.Y."/>
            <person name="Lin C.I."/>
            <person name="Wu C.S."/>
            <person name="Ke H.M."/>
            <person name="Chang L.Y."/>
            <person name="Hsu C.Y."/>
            <person name="Yang H.T."/>
            <person name="Sudianto E."/>
            <person name="Hsu M.H."/>
            <person name="Wu K.P."/>
            <person name="Wang L.N."/>
            <person name="Leebens-Mack J.H."/>
            <person name="Tsai I.J."/>
        </authorList>
    </citation>
    <scope>NUCLEOTIDE SEQUENCE [LARGE SCALE GENOMIC DNA]</scope>
    <source>
        <strain evidence="9">cv. Chaw 1501</strain>
        <tissue evidence="8">Young leaves</tissue>
    </source>
</reference>
<evidence type="ECO:0000256" key="3">
    <source>
        <dbReference type="ARBA" id="ARBA00023159"/>
    </source>
</evidence>
<keyword evidence="3" id="KW-0010">Activator</keyword>
<dbReference type="InterPro" id="IPR054502">
    <property type="entry name" value="bHLH-TF_ACT-like_plant"/>
</dbReference>
<feature type="compositionally biased region" description="Basic and acidic residues" evidence="6">
    <location>
        <begin position="541"/>
        <end position="557"/>
    </location>
</feature>
<dbReference type="Pfam" id="PF14215">
    <property type="entry name" value="bHLH-MYC_N"/>
    <property type="match status" value="1"/>
</dbReference>
<feature type="region of interest" description="Disordered" evidence="6">
    <location>
        <begin position="541"/>
        <end position="576"/>
    </location>
</feature>
<keyword evidence="5" id="KW-0539">Nucleus</keyword>
<dbReference type="Pfam" id="PF22754">
    <property type="entry name" value="bHLH-TF_ACT-like_plant"/>
    <property type="match status" value="1"/>
</dbReference>
<proteinExistence type="predicted"/>
<dbReference type="STRING" id="337451.A0A3S4N375"/>
<dbReference type="AlphaFoldDB" id="A0A3S4N375"/>
<evidence type="ECO:0000256" key="2">
    <source>
        <dbReference type="ARBA" id="ARBA00023015"/>
    </source>
</evidence>
<keyword evidence="9" id="KW-1185">Reference proteome</keyword>
<dbReference type="PANTHER" id="PTHR46266:SF3">
    <property type="entry name" value="TRANSCRIPTION FACTOR EGL1"/>
    <property type="match status" value="1"/>
</dbReference>
<name>A0A3S4N375_9MAGN</name>
<sequence>MCWNMATVLQNQEVVSNDLLRKKLAAAVRSIQWSYAIFWSLSTRHSGVLEWGAGYYNGDIKTRKTLQLQPLELSVDQMGLERSEQLKRLYESLSAGDSNQQSKRPSASLSPEDLTDTEWYYLVCMSFTFNPGQGLPGRALANGHHIWLCNAHFADSKVFTRSLLAKSASIQTVVCFPLMGGVLELGVTELISEDLPLLQHVKTSFLEFSMPVCSEQSTSSTQEADKDEDHTCTELDHEIVNSMPLEKLNSVADCEMQTEDAPDAFAFSLHSYIPKDEIELDQDRIEELNANIFDELKMGSSDGSSNGCVPNQNTDDSFMLEGPNGASQVQSWQFMDDEHSCDCISQSLANPVKVVHLPKGEKVTNQSVQDQQESNHNKLSLLGLETEDPHYTKTLSAIFSNSHRLIAKTYFHNGSCESSFIVWRKDLDTEKLQASASQKMLKKILFEVVWMHDGFSPKTQEEVGSKGIVWKFEGDDIGTKHVISERRRREKLNEKFLILSSLVPSITKVDQASVLGDTIEYLKELEQRVDELEACKELGESEVRQRRKHPDITERTSDNYGHNENANGKRPSINKRKASNIDAADAELNWVLSKDNLADMTVTVIEKEVLIEMLCPWRECLLLEIVDAISNLHLDAHSVQSSTTDGILTLKLRSKFRGAAVASVGMIKQALQRVVAKC</sequence>
<dbReference type="InterPro" id="IPR025610">
    <property type="entry name" value="MYC/MYB_N"/>
</dbReference>
<dbReference type="Proteomes" id="UP000283530">
    <property type="component" value="Unassembled WGS sequence"/>
</dbReference>
<organism evidence="8 9">
    <name type="scientific">Cinnamomum micranthum f. kanehirae</name>
    <dbReference type="NCBI Taxonomy" id="337451"/>
    <lineage>
        <taxon>Eukaryota</taxon>
        <taxon>Viridiplantae</taxon>
        <taxon>Streptophyta</taxon>
        <taxon>Embryophyta</taxon>
        <taxon>Tracheophyta</taxon>
        <taxon>Spermatophyta</taxon>
        <taxon>Magnoliopsida</taxon>
        <taxon>Magnoliidae</taxon>
        <taxon>Laurales</taxon>
        <taxon>Lauraceae</taxon>
        <taxon>Cinnamomum</taxon>
    </lineage>
</organism>
<evidence type="ECO:0000256" key="1">
    <source>
        <dbReference type="ARBA" id="ARBA00004123"/>
    </source>
</evidence>